<dbReference type="RefSeq" id="WP_314803509.1">
    <property type="nucleotide sequence ID" value="NZ_CP130319.1"/>
</dbReference>
<dbReference type="EMBL" id="CP130319">
    <property type="protein sequence ID" value="WNR46129.1"/>
    <property type="molecule type" value="Genomic_DNA"/>
</dbReference>
<dbReference type="Proteomes" id="UP001304650">
    <property type="component" value="Chromosome"/>
</dbReference>
<organism evidence="1 2">
    <name type="scientific">Paenibacillus roseopurpureus</name>
    <dbReference type="NCBI Taxonomy" id="2918901"/>
    <lineage>
        <taxon>Bacteria</taxon>
        <taxon>Bacillati</taxon>
        <taxon>Bacillota</taxon>
        <taxon>Bacilli</taxon>
        <taxon>Bacillales</taxon>
        <taxon>Paenibacillaceae</taxon>
        <taxon>Paenibacillus</taxon>
    </lineage>
</organism>
<dbReference type="AlphaFoldDB" id="A0AA96RM63"/>
<evidence type="ECO:0000313" key="2">
    <source>
        <dbReference type="Proteomes" id="UP001304650"/>
    </source>
</evidence>
<protein>
    <submittedName>
        <fullName evidence="1">DUF4127 family protein</fullName>
    </submittedName>
</protein>
<dbReference type="InterPro" id="IPR025394">
    <property type="entry name" value="DUF4127"/>
</dbReference>
<name>A0AA96RM63_9BACL</name>
<reference evidence="1" key="1">
    <citation type="submission" date="2022-02" db="EMBL/GenBank/DDBJ databases">
        <title>Paenibacillus sp. MBLB1832 Whole Genome Shotgun Sequencing.</title>
        <authorList>
            <person name="Hwang C.Y."/>
            <person name="Cho E.-S."/>
            <person name="Seo M.-J."/>
        </authorList>
    </citation>
    <scope>NUCLEOTIDE SEQUENCE</scope>
    <source>
        <strain evidence="1">MBLB1832</strain>
    </source>
</reference>
<dbReference type="KEGG" id="proo:MJB10_08560"/>
<gene>
    <name evidence="1" type="ORF">MJB10_08560</name>
</gene>
<keyword evidence="2" id="KW-1185">Reference proteome</keyword>
<proteinExistence type="predicted"/>
<evidence type="ECO:0000313" key="1">
    <source>
        <dbReference type="EMBL" id="WNR46129.1"/>
    </source>
</evidence>
<accession>A0AA96RM63</accession>
<sequence>MKRKIIYIPLDERPCNYEFPQKLVQGSGIQLVVPPMALMGQKKTAGQINKLWEWLEKEGADADGAILAMDTLLYGGIVPSRLHEDTLSKIQARINRLKTWKQGLPNLKLYTFQLIMRCPKYNSNDEEPNYYELWGEDIFKSGYLGHRVQLGYADEAEKQELAVIYDRLPAGVRRDYLERRHINMEANLSFLHVVKEEIVDFHIIPQDDSAPFGLTAIDQQRIRDEIRKQGLELQVYMYPGADEVGSTLLARMVNHFAERTPAIYPRLASVQGPYLTPLYEDRAFYESLKYQILAAGGMLVESVLEADLVLLVNTPGETMLEAAEQLTTTAGMNVSRNIVELVEYGRYASRKYKLPIAVADVAFANGADLQLLDILRRAGYLFDLAGYAGWNTSSNTLGTVIAQSMLFTIFGETEAHRNFLALRFVEDAGYCSKVRKEVTEGLVRELGYTYFSVDGQRGQIAGKVQERLEQFIRDHLSIDEYRITIQDCLLPWNRMFEVGLTIEVVRSEEA</sequence>
<dbReference type="Pfam" id="PF13552">
    <property type="entry name" value="DUF4127"/>
    <property type="match status" value="1"/>
</dbReference>